<sequence length="217" mass="24694">LETLIQPPIVIHFNVACHRRSLARTPLLPRLPPEPKIGEKERQKIPNWAENKQSNRTGYWKATEKYKEIYKGKLSCWDEENAGRVLKGEKSNWVMHEYRLEGKFLVHNLPRTEKNEWVICRSSSGKKIPINGLSRLSPFGNKMGRFGLPPLNNSSSPYCNKSKPVFHSMNVPCFSSPISNNNVIRNQDETMVDSLNISSLYGVVSNPLSTKGTLLAY</sequence>
<dbReference type="PANTHER" id="PTHR31744:SF92">
    <property type="entry name" value="NAC DOMAIN-CONTAINING PROTEIN 87"/>
    <property type="match status" value="1"/>
</dbReference>
<dbReference type="GO" id="GO:0003677">
    <property type="term" value="F:DNA binding"/>
    <property type="evidence" value="ECO:0007669"/>
    <property type="project" value="UniProtKB-KW"/>
</dbReference>
<gene>
    <name evidence="6" type="ORF">F8388_020412</name>
</gene>
<evidence type="ECO:0000259" key="5">
    <source>
        <dbReference type="PROSITE" id="PS51005"/>
    </source>
</evidence>
<dbReference type="PROSITE" id="PS51005">
    <property type="entry name" value="NAC"/>
    <property type="match status" value="1"/>
</dbReference>
<accession>A0A7J6HH05</accession>
<organism evidence="6 7">
    <name type="scientific">Cannabis sativa</name>
    <name type="common">Hemp</name>
    <name type="synonym">Marijuana</name>
    <dbReference type="NCBI Taxonomy" id="3483"/>
    <lineage>
        <taxon>Eukaryota</taxon>
        <taxon>Viridiplantae</taxon>
        <taxon>Streptophyta</taxon>
        <taxon>Embryophyta</taxon>
        <taxon>Tracheophyta</taxon>
        <taxon>Spermatophyta</taxon>
        <taxon>Magnoliopsida</taxon>
        <taxon>eudicotyledons</taxon>
        <taxon>Gunneridae</taxon>
        <taxon>Pentapetalae</taxon>
        <taxon>rosids</taxon>
        <taxon>fabids</taxon>
        <taxon>Rosales</taxon>
        <taxon>Cannabaceae</taxon>
        <taxon>Cannabis</taxon>
    </lineage>
</organism>
<name>A0A7J6HH05_CANSA</name>
<feature type="non-terminal residue" evidence="6">
    <location>
        <position position="217"/>
    </location>
</feature>
<dbReference type="SUPFAM" id="SSF101941">
    <property type="entry name" value="NAC domain"/>
    <property type="match status" value="1"/>
</dbReference>
<dbReference type="Gene3D" id="2.170.150.80">
    <property type="entry name" value="NAC domain"/>
    <property type="match status" value="1"/>
</dbReference>
<reference evidence="6 7" key="1">
    <citation type="journal article" date="2020" name="bioRxiv">
        <title>Sequence and annotation of 42 cannabis genomes reveals extensive copy number variation in cannabinoid synthesis and pathogen resistance genes.</title>
        <authorList>
            <person name="Mckernan K.J."/>
            <person name="Helbert Y."/>
            <person name="Kane L.T."/>
            <person name="Ebling H."/>
            <person name="Zhang L."/>
            <person name="Liu B."/>
            <person name="Eaton Z."/>
            <person name="Mclaughlin S."/>
            <person name="Kingan S."/>
            <person name="Baybayan P."/>
            <person name="Concepcion G."/>
            <person name="Jordan M."/>
            <person name="Riva A."/>
            <person name="Barbazuk W."/>
            <person name="Harkins T."/>
        </authorList>
    </citation>
    <scope>NUCLEOTIDE SEQUENCE [LARGE SCALE GENOMIC DNA]</scope>
    <source>
        <strain evidence="7">cv. Jamaican Lion 4</strain>
        <tissue evidence="6">Leaf</tissue>
    </source>
</reference>
<dbReference type="Proteomes" id="UP000525078">
    <property type="component" value="Unassembled WGS sequence"/>
</dbReference>
<dbReference type="InterPro" id="IPR036093">
    <property type="entry name" value="NAC_dom_sf"/>
</dbReference>
<proteinExistence type="predicted"/>
<dbReference type="PANTHER" id="PTHR31744">
    <property type="entry name" value="PROTEIN CUP-SHAPED COTYLEDON 2-RELATED"/>
    <property type="match status" value="1"/>
</dbReference>
<evidence type="ECO:0000256" key="2">
    <source>
        <dbReference type="ARBA" id="ARBA00023125"/>
    </source>
</evidence>
<protein>
    <recommendedName>
        <fullName evidence="5">NAC domain-containing protein</fullName>
    </recommendedName>
</protein>
<keyword evidence="3" id="KW-0804">Transcription</keyword>
<evidence type="ECO:0000313" key="7">
    <source>
        <dbReference type="Proteomes" id="UP000525078"/>
    </source>
</evidence>
<evidence type="ECO:0000256" key="3">
    <source>
        <dbReference type="ARBA" id="ARBA00023163"/>
    </source>
</evidence>
<keyword evidence="2" id="KW-0238">DNA-binding</keyword>
<evidence type="ECO:0000256" key="1">
    <source>
        <dbReference type="ARBA" id="ARBA00023015"/>
    </source>
</evidence>
<dbReference type="GO" id="GO:0006355">
    <property type="term" value="P:regulation of DNA-templated transcription"/>
    <property type="evidence" value="ECO:0007669"/>
    <property type="project" value="InterPro"/>
</dbReference>
<keyword evidence="1" id="KW-0805">Transcription regulation</keyword>
<evidence type="ECO:0000256" key="4">
    <source>
        <dbReference type="ARBA" id="ARBA00023242"/>
    </source>
</evidence>
<dbReference type="EMBL" id="JAATIP010000010">
    <property type="protein sequence ID" value="KAF4394587.1"/>
    <property type="molecule type" value="Genomic_DNA"/>
</dbReference>
<feature type="domain" description="NAC" evidence="5">
    <location>
        <begin position="1"/>
        <end position="125"/>
    </location>
</feature>
<evidence type="ECO:0000313" key="6">
    <source>
        <dbReference type="EMBL" id="KAF4394587.1"/>
    </source>
</evidence>
<dbReference type="AlphaFoldDB" id="A0A7J6HH05"/>
<comment type="caution">
    <text evidence="6">The sequence shown here is derived from an EMBL/GenBank/DDBJ whole genome shotgun (WGS) entry which is preliminary data.</text>
</comment>
<keyword evidence="4" id="KW-0539">Nucleus</keyword>
<dbReference type="GO" id="GO:0005634">
    <property type="term" value="C:nucleus"/>
    <property type="evidence" value="ECO:0007669"/>
    <property type="project" value="UniProtKB-ARBA"/>
</dbReference>
<dbReference type="InterPro" id="IPR003441">
    <property type="entry name" value="NAC-dom"/>
</dbReference>